<keyword evidence="8" id="KW-0732">Signal</keyword>
<evidence type="ECO:0000256" key="6">
    <source>
        <dbReference type="ARBA" id="ARBA00023180"/>
    </source>
</evidence>
<proteinExistence type="predicted"/>
<evidence type="ECO:0000256" key="8">
    <source>
        <dbReference type="SAM" id="SignalP"/>
    </source>
</evidence>
<dbReference type="GO" id="GO:0004714">
    <property type="term" value="F:transmembrane receptor protein tyrosine kinase activity"/>
    <property type="evidence" value="ECO:0007669"/>
    <property type="project" value="InterPro"/>
</dbReference>
<dbReference type="InterPro" id="IPR045272">
    <property type="entry name" value="ANXUR1/2-like"/>
</dbReference>
<feature type="signal peptide" evidence="8">
    <location>
        <begin position="1"/>
        <end position="27"/>
    </location>
</feature>
<evidence type="ECO:0000259" key="9">
    <source>
        <dbReference type="Pfam" id="PF12819"/>
    </source>
</evidence>
<feature type="chain" id="PRO_5029483552" description="Malectin-like domain-containing protein" evidence="8">
    <location>
        <begin position="28"/>
        <end position="475"/>
    </location>
</feature>
<dbReference type="AlphaFoldDB" id="A0A7N0ZX06"/>
<keyword evidence="3" id="KW-0808">Transferase</keyword>
<evidence type="ECO:0000256" key="3">
    <source>
        <dbReference type="ARBA" id="ARBA00022679"/>
    </source>
</evidence>
<evidence type="ECO:0000256" key="2">
    <source>
        <dbReference type="ARBA" id="ARBA00022527"/>
    </source>
</evidence>
<dbReference type="GO" id="GO:0004674">
    <property type="term" value="F:protein serine/threonine kinase activity"/>
    <property type="evidence" value="ECO:0007669"/>
    <property type="project" value="UniProtKB-KW"/>
</dbReference>
<dbReference type="PANTHER" id="PTHR34590:SF6">
    <property type="entry name" value="RECEPTOR-LIKE KINASE"/>
    <property type="match status" value="1"/>
</dbReference>
<dbReference type="Gene3D" id="2.60.120.430">
    <property type="entry name" value="Galactose-binding lectin"/>
    <property type="match status" value="2"/>
</dbReference>
<dbReference type="GO" id="GO:0016020">
    <property type="term" value="C:membrane"/>
    <property type="evidence" value="ECO:0007669"/>
    <property type="project" value="UniProtKB-SubCell"/>
</dbReference>
<keyword evidence="7" id="KW-0472">Membrane</keyword>
<feature type="transmembrane region" description="Helical" evidence="7">
    <location>
        <begin position="422"/>
        <end position="439"/>
    </location>
</feature>
<evidence type="ECO:0000256" key="4">
    <source>
        <dbReference type="ARBA" id="ARBA00022741"/>
    </source>
</evidence>
<evidence type="ECO:0000313" key="11">
    <source>
        <dbReference type="Proteomes" id="UP000594263"/>
    </source>
</evidence>
<keyword evidence="7" id="KW-1133">Transmembrane helix</keyword>
<organism evidence="10 11">
    <name type="scientific">Kalanchoe fedtschenkoi</name>
    <name type="common">Lavender scallops</name>
    <name type="synonym">South American air plant</name>
    <dbReference type="NCBI Taxonomy" id="63787"/>
    <lineage>
        <taxon>Eukaryota</taxon>
        <taxon>Viridiplantae</taxon>
        <taxon>Streptophyta</taxon>
        <taxon>Embryophyta</taxon>
        <taxon>Tracheophyta</taxon>
        <taxon>Spermatophyta</taxon>
        <taxon>Magnoliopsida</taxon>
        <taxon>eudicotyledons</taxon>
        <taxon>Gunneridae</taxon>
        <taxon>Pentapetalae</taxon>
        <taxon>Saxifragales</taxon>
        <taxon>Crassulaceae</taxon>
        <taxon>Kalanchoe</taxon>
    </lineage>
</organism>
<keyword evidence="11" id="KW-1185">Reference proteome</keyword>
<dbReference type="Gramene" id="Kaladp0048s0093.1.v1.1">
    <property type="protein sequence ID" value="Kaladp0048s0093.1.v1.1.CDS.1"/>
    <property type="gene ID" value="Kaladp0048s0093.v1.1"/>
</dbReference>
<dbReference type="FunFam" id="2.60.120.430:FF:000001">
    <property type="entry name" value="Receptor-like protein kinase FERONIA"/>
    <property type="match status" value="1"/>
</dbReference>
<dbReference type="PANTHER" id="PTHR34590">
    <property type="entry name" value="OS03G0124300 PROTEIN-RELATED"/>
    <property type="match status" value="1"/>
</dbReference>
<evidence type="ECO:0000256" key="1">
    <source>
        <dbReference type="ARBA" id="ARBA00004479"/>
    </source>
</evidence>
<dbReference type="EnsemblPlants" id="Kaladp0048s0093.1.v1.1">
    <property type="protein sequence ID" value="Kaladp0048s0093.1.v1.1.CDS.1"/>
    <property type="gene ID" value="Kaladp0048s0093.v1.1"/>
</dbReference>
<accession>A0A7N0ZX06</accession>
<evidence type="ECO:0000256" key="7">
    <source>
        <dbReference type="SAM" id="Phobius"/>
    </source>
</evidence>
<dbReference type="Proteomes" id="UP000594263">
    <property type="component" value="Unplaced"/>
</dbReference>
<feature type="domain" description="Malectin-like" evidence="9">
    <location>
        <begin position="77"/>
        <end position="399"/>
    </location>
</feature>
<comment type="subcellular location">
    <subcellularLocation>
        <location evidence="1">Membrane</location>
        <topology evidence="1">Single-pass type I membrane protein</topology>
    </subcellularLocation>
</comment>
<keyword evidence="6" id="KW-0325">Glycoprotein</keyword>
<dbReference type="GO" id="GO:0005524">
    <property type="term" value="F:ATP binding"/>
    <property type="evidence" value="ECO:0007669"/>
    <property type="project" value="UniProtKB-KW"/>
</dbReference>
<dbReference type="OMA" id="HFYPFEP"/>
<sequence>MALLPVSAALLSLTLTALLLPASLVLSSTQFAPPDNYLVNCGSDAPTTLDPDNRPFVGDHRAPSSSFRLTSSRTFPLADATPRPHSSPIYSQVRVFYSASSYRFPVKQKGTHIVRLHIQRRSDPLDRQLFRVYAGEFLLIGDGVEPGVDVAIKEYFVWVDGEDLEIRFVPKKGSFAYVNAIEVISAPASLIADDARLLGGSARSPIWITGVTQRALETVYRVNVGGPKVTPFNDSLWRTWLPDDEYLTASEDPSIRRVYTSGPIRYQSFGPARQDGPDNVYNTARVVTSEKSSSIPNLNLTWTFPVVEGYEYLVRLHFCDIASVALGMLYFNVYVNGYLAYENLDLSSLTIQSLASPVYADFVVRGCGLDSVSVSVGPSDLSRPHSVDAILNGVEIFKMSNAVKSLDGGVGMDLKRSGICNALPLVAVVCLLVLLSMVVKRRLATLKDSGVWARLSLGGSDSGLKYSSIPLADKL</sequence>
<keyword evidence="4" id="KW-0547">Nucleotide-binding</keyword>
<keyword evidence="2" id="KW-0723">Serine/threonine-protein kinase</keyword>
<evidence type="ECO:0000256" key="5">
    <source>
        <dbReference type="ARBA" id="ARBA00022840"/>
    </source>
</evidence>
<keyword evidence="7" id="KW-0812">Transmembrane</keyword>
<name>A0A7N0ZX06_KALFE</name>
<dbReference type="Pfam" id="PF12819">
    <property type="entry name" value="Malectin_like"/>
    <property type="match status" value="1"/>
</dbReference>
<reference evidence="10" key="1">
    <citation type="submission" date="2021-01" db="UniProtKB">
        <authorList>
            <consortium name="EnsemblPlants"/>
        </authorList>
    </citation>
    <scope>IDENTIFICATION</scope>
</reference>
<protein>
    <recommendedName>
        <fullName evidence="9">Malectin-like domain-containing protein</fullName>
    </recommendedName>
</protein>
<keyword evidence="2" id="KW-0418">Kinase</keyword>
<evidence type="ECO:0000313" key="10">
    <source>
        <dbReference type="EnsemblPlants" id="Kaladp0048s0093.1.v1.1.CDS.1"/>
    </source>
</evidence>
<dbReference type="InterPro" id="IPR024788">
    <property type="entry name" value="Malectin-like_Carb-bd_dom"/>
</dbReference>
<keyword evidence="5" id="KW-0067">ATP-binding</keyword>